<evidence type="ECO:0000256" key="14">
    <source>
        <dbReference type="SAM" id="Phobius"/>
    </source>
</evidence>
<feature type="transmembrane region" description="Helical" evidence="14">
    <location>
        <begin position="7"/>
        <end position="26"/>
    </location>
</feature>
<evidence type="ECO:0000256" key="3">
    <source>
        <dbReference type="ARBA" id="ARBA00022475"/>
    </source>
</evidence>
<dbReference type="NCBIfam" id="TIGR03423">
    <property type="entry name" value="pbp2_mrdA"/>
    <property type="match status" value="1"/>
</dbReference>
<keyword evidence="11 14" id="KW-1133">Transmembrane helix</keyword>
<evidence type="ECO:0000256" key="5">
    <source>
        <dbReference type="ARBA" id="ARBA00022645"/>
    </source>
</evidence>
<dbReference type="SUPFAM" id="SSF56601">
    <property type="entry name" value="beta-lactamase/transpeptidase-like"/>
    <property type="match status" value="1"/>
</dbReference>
<keyword evidence="10" id="KW-0573">Peptidoglycan synthesis</keyword>
<dbReference type="PANTHER" id="PTHR30627:SF2">
    <property type="entry name" value="PEPTIDOGLYCAN D,D-TRANSPEPTIDASE MRDA"/>
    <property type="match status" value="1"/>
</dbReference>
<keyword evidence="7 14" id="KW-0812">Transmembrane</keyword>
<evidence type="ECO:0000259" key="15">
    <source>
        <dbReference type="Pfam" id="PF00905"/>
    </source>
</evidence>
<dbReference type="EMBL" id="JAUKPO010000012">
    <property type="protein sequence ID" value="MDO1448532.1"/>
    <property type="molecule type" value="Genomic_DNA"/>
</dbReference>
<feature type="domain" description="Penicillin-binding protein dimerisation" evidence="16">
    <location>
        <begin position="48"/>
        <end position="214"/>
    </location>
</feature>
<dbReference type="InterPro" id="IPR050515">
    <property type="entry name" value="Beta-lactam/transpept"/>
</dbReference>
<sequence>MREGRQYVVMGIFIAVGVVFLIRLFFLQVVDTSYRSAAENNAILKVTQYPTRGQIYDRKGKLIVINAPVYDIMMIPKKVKIEDTLAFCRVMGLTRSGFDSLFRVARASKAYSRVKPYPFLKQVSNVDFARIQGALVDYPGFYATARTIRSYPKKVMANTLGYIGEISKKKLEAPGQTYYKQGDYVGISGIESSYEEELRGKRGVRYVLVDVKGVEKGSFKSGQMDTSAVSGEALTSSIDIDLQQYAETLMMNKVGSVVAIEPSTGEILTMVSSPTYDPNMLTGREFPINFGPLQKDPLIPLYNRPIQAVYRPGSIFKLVQSLVGLQQGSLTTTAHLPDVGPMGCHHHSGAHNGLHNAIQFSCNVYFYQAFRQYIYHKETGNTFKDSERGLMRWRDAISKFGFGRTLGIDLPNEKRGFVPDTSFFNRVYGKGSWKFSNWYSMAIGEGELGVVPLQMANLAAIIANRGYYYTPHLIKGVGKEGKIDSKYTTRNYVGVESDKFQVVVDAMADVVRAGTARLAIIDSITVCGKTGTSENKKGKDHSVFICFAPKDNPKIAVAVYVENAGFGGVIAAPIASLIMEKYIKGEVNKKRKPLEKSLIEKSFMPELPKPTSIVVSKKDTTIVKKEMKVVKKDTVVKQAEEPVLVREIKSNR</sequence>
<dbReference type="Gene3D" id="3.40.710.10">
    <property type="entry name" value="DD-peptidase/beta-lactamase superfamily"/>
    <property type="match status" value="1"/>
</dbReference>
<feature type="domain" description="Penicillin-binding protein transpeptidase" evidence="15">
    <location>
        <begin position="255"/>
        <end position="580"/>
    </location>
</feature>
<dbReference type="InterPro" id="IPR005311">
    <property type="entry name" value="PBP_dimer"/>
</dbReference>
<evidence type="ECO:0000256" key="12">
    <source>
        <dbReference type="ARBA" id="ARBA00023136"/>
    </source>
</evidence>
<dbReference type="Gene3D" id="3.30.1390.30">
    <property type="entry name" value="Penicillin-binding protein 2a, domain 3"/>
    <property type="match status" value="1"/>
</dbReference>
<dbReference type="EC" id="3.4.16.4" evidence="17"/>
<keyword evidence="4" id="KW-0997">Cell inner membrane</keyword>
<dbReference type="GO" id="GO:0009002">
    <property type="term" value="F:serine-type D-Ala-D-Ala carboxypeptidase activity"/>
    <property type="evidence" value="ECO:0007669"/>
    <property type="project" value="UniProtKB-EC"/>
</dbReference>
<evidence type="ECO:0000256" key="4">
    <source>
        <dbReference type="ARBA" id="ARBA00022519"/>
    </source>
</evidence>
<name>A0ABT8R8W9_9BACT</name>
<dbReference type="Proteomes" id="UP001168528">
    <property type="component" value="Unassembled WGS sequence"/>
</dbReference>
<gene>
    <name evidence="17" type="primary">mrdA</name>
    <name evidence="17" type="ORF">Q0590_19805</name>
</gene>
<accession>A0ABT8R8W9</accession>
<keyword evidence="3" id="KW-1003">Cell membrane</keyword>
<dbReference type="PANTHER" id="PTHR30627">
    <property type="entry name" value="PEPTIDOGLYCAN D,D-TRANSPEPTIDASE"/>
    <property type="match status" value="1"/>
</dbReference>
<evidence type="ECO:0000256" key="1">
    <source>
        <dbReference type="ARBA" id="ARBA00004167"/>
    </source>
</evidence>
<keyword evidence="5 17" id="KW-0121">Carboxypeptidase</keyword>
<proteinExistence type="predicted"/>
<evidence type="ECO:0000256" key="8">
    <source>
        <dbReference type="ARBA" id="ARBA00022801"/>
    </source>
</evidence>
<comment type="subcellular location">
    <subcellularLocation>
        <location evidence="2">Cell membrane</location>
    </subcellularLocation>
    <subcellularLocation>
        <location evidence="1">Membrane</location>
        <topology evidence="1">Single-pass membrane protein</topology>
    </subcellularLocation>
</comment>
<evidence type="ECO:0000256" key="11">
    <source>
        <dbReference type="ARBA" id="ARBA00022989"/>
    </source>
</evidence>
<dbReference type="Gene3D" id="3.90.1310.10">
    <property type="entry name" value="Penicillin-binding protein 2a (Domain 2)"/>
    <property type="match status" value="1"/>
</dbReference>
<keyword evidence="13" id="KW-0961">Cell wall biogenesis/degradation</keyword>
<keyword evidence="18" id="KW-1185">Reference proteome</keyword>
<dbReference type="Pfam" id="PF00905">
    <property type="entry name" value="Transpeptidase"/>
    <property type="match status" value="1"/>
</dbReference>
<protein>
    <submittedName>
        <fullName evidence="17">Penicillin-binding protein 2</fullName>
        <ecNumber evidence="17">3.4.16.4</ecNumber>
    </submittedName>
</protein>
<comment type="caution">
    <text evidence="17">The sequence shown here is derived from an EMBL/GenBank/DDBJ whole genome shotgun (WGS) entry which is preliminary data.</text>
</comment>
<evidence type="ECO:0000313" key="18">
    <source>
        <dbReference type="Proteomes" id="UP001168528"/>
    </source>
</evidence>
<dbReference type="InterPro" id="IPR036138">
    <property type="entry name" value="PBP_dimer_sf"/>
</dbReference>
<organism evidence="17 18">
    <name type="scientific">Rhodocytophaga aerolata</name>
    <dbReference type="NCBI Taxonomy" id="455078"/>
    <lineage>
        <taxon>Bacteria</taxon>
        <taxon>Pseudomonadati</taxon>
        <taxon>Bacteroidota</taxon>
        <taxon>Cytophagia</taxon>
        <taxon>Cytophagales</taxon>
        <taxon>Rhodocytophagaceae</taxon>
        <taxon>Rhodocytophaga</taxon>
    </lineage>
</organism>
<dbReference type="InterPro" id="IPR012338">
    <property type="entry name" value="Beta-lactam/transpept-like"/>
</dbReference>
<keyword evidence="6" id="KW-0645">Protease</keyword>
<dbReference type="InterPro" id="IPR001460">
    <property type="entry name" value="PCN-bd_Tpept"/>
</dbReference>
<evidence type="ECO:0000256" key="2">
    <source>
        <dbReference type="ARBA" id="ARBA00004236"/>
    </source>
</evidence>
<evidence type="ECO:0000256" key="9">
    <source>
        <dbReference type="ARBA" id="ARBA00022960"/>
    </source>
</evidence>
<evidence type="ECO:0000259" key="16">
    <source>
        <dbReference type="Pfam" id="PF03717"/>
    </source>
</evidence>
<keyword evidence="12 14" id="KW-0472">Membrane</keyword>
<evidence type="ECO:0000256" key="7">
    <source>
        <dbReference type="ARBA" id="ARBA00022692"/>
    </source>
</evidence>
<keyword evidence="8 17" id="KW-0378">Hydrolase</keyword>
<reference evidence="17" key="1">
    <citation type="submission" date="2023-07" db="EMBL/GenBank/DDBJ databases">
        <title>The genome sequence of Rhodocytophaga aerolata KACC 12507.</title>
        <authorList>
            <person name="Zhang X."/>
        </authorList>
    </citation>
    <scope>NUCLEOTIDE SEQUENCE</scope>
    <source>
        <strain evidence="17">KACC 12507</strain>
    </source>
</reference>
<evidence type="ECO:0000256" key="13">
    <source>
        <dbReference type="ARBA" id="ARBA00023316"/>
    </source>
</evidence>
<evidence type="ECO:0000256" key="10">
    <source>
        <dbReference type="ARBA" id="ARBA00022984"/>
    </source>
</evidence>
<dbReference type="RefSeq" id="WP_302039333.1">
    <property type="nucleotide sequence ID" value="NZ_JAUKPO010000012.1"/>
</dbReference>
<dbReference type="InterPro" id="IPR017790">
    <property type="entry name" value="Penicillin-binding_protein_2"/>
</dbReference>
<dbReference type="Pfam" id="PF03717">
    <property type="entry name" value="PBP_dimer"/>
    <property type="match status" value="1"/>
</dbReference>
<evidence type="ECO:0000313" key="17">
    <source>
        <dbReference type="EMBL" id="MDO1448532.1"/>
    </source>
</evidence>
<evidence type="ECO:0000256" key="6">
    <source>
        <dbReference type="ARBA" id="ARBA00022670"/>
    </source>
</evidence>
<dbReference type="SUPFAM" id="SSF56519">
    <property type="entry name" value="Penicillin binding protein dimerisation domain"/>
    <property type="match status" value="1"/>
</dbReference>
<keyword evidence="9" id="KW-0133">Cell shape</keyword>